<accession>A0A8X8GTQ1</accession>
<keyword evidence="2" id="KW-1185">Reference proteome</keyword>
<gene>
    <name evidence="1" type="ORF">GEU84_007125</name>
</gene>
<dbReference type="RefSeq" id="WP_152824630.1">
    <property type="nucleotide sequence ID" value="NZ_WHUT02000003.1"/>
</dbReference>
<reference evidence="1" key="1">
    <citation type="submission" date="2020-05" db="EMBL/GenBank/DDBJ databases">
        <title>Fertoebacter nigrum gen. nov., sp. nov., a new member of the family Rhodobacteraceae.</title>
        <authorList>
            <person name="Szuroczki S."/>
            <person name="Abbaszade G."/>
            <person name="Buni D."/>
            <person name="Schumann P."/>
            <person name="Toth E."/>
        </authorList>
    </citation>
    <scope>NUCLEOTIDE SEQUENCE</scope>
    <source>
        <strain evidence="1">RG-N-1a</strain>
    </source>
</reference>
<comment type="caution">
    <text evidence="1">The sequence shown here is derived from an EMBL/GenBank/DDBJ whole genome shotgun (WGS) entry which is preliminary data.</text>
</comment>
<proteinExistence type="predicted"/>
<dbReference type="Proteomes" id="UP000484076">
    <property type="component" value="Unassembled WGS sequence"/>
</dbReference>
<name>A0A8X8GTQ1_9RHOB</name>
<protein>
    <submittedName>
        <fullName evidence="1">Uncharacterized protein</fullName>
    </submittedName>
</protein>
<dbReference type="AlphaFoldDB" id="A0A8X8GTQ1"/>
<evidence type="ECO:0000313" key="1">
    <source>
        <dbReference type="EMBL" id="NUB44148.1"/>
    </source>
</evidence>
<organism evidence="1 2">
    <name type="scientific">Fertoeibacter niger</name>
    <dbReference type="NCBI Taxonomy" id="2656921"/>
    <lineage>
        <taxon>Bacteria</taxon>
        <taxon>Pseudomonadati</taxon>
        <taxon>Pseudomonadota</taxon>
        <taxon>Alphaproteobacteria</taxon>
        <taxon>Rhodobacterales</taxon>
        <taxon>Paracoccaceae</taxon>
        <taxon>Fertoeibacter</taxon>
    </lineage>
</organism>
<evidence type="ECO:0000313" key="2">
    <source>
        <dbReference type="Proteomes" id="UP000484076"/>
    </source>
</evidence>
<dbReference type="EMBL" id="WHUT02000003">
    <property type="protein sequence ID" value="NUB44148.1"/>
    <property type="molecule type" value="Genomic_DNA"/>
</dbReference>
<sequence>MASQKVDFDESLATLALECRFKLDETMVPSSDDLRKAFFNRLGSSAHFRLASEGEEGFQETIPTFKIVNNKLVFEFFVLGKGSQERGYVTKLEVPIAAMKLLLAASDVERSRKALNKLFEGNQCA</sequence>